<accession>A0ABQ6EYL9</accession>
<name>A0ABQ6EYL9_9VIBR</name>
<evidence type="ECO:0000313" key="2">
    <source>
        <dbReference type="Proteomes" id="UP001157138"/>
    </source>
</evidence>
<dbReference type="RefSeq" id="WP_284191971.1">
    <property type="nucleotide sequence ID" value="NZ_BSPW01000034.1"/>
</dbReference>
<comment type="caution">
    <text evidence="1">The sequence shown here is derived from an EMBL/GenBank/DDBJ whole genome shotgun (WGS) entry which is preliminary data.</text>
</comment>
<protein>
    <submittedName>
        <fullName evidence="1">Lipoprotein</fullName>
    </submittedName>
</protein>
<proteinExistence type="predicted"/>
<dbReference type="Pfam" id="PF11659">
    <property type="entry name" value="DUF3261"/>
    <property type="match status" value="1"/>
</dbReference>
<organism evidence="1 2">
    <name type="scientific">Vibrio zhanjiangensis</name>
    <dbReference type="NCBI Taxonomy" id="1046128"/>
    <lineage>
        <taxon>Bacteria</taxon>
        <taxon>Pseudomonadati</taxon>
        <taxon>Pseudomonadota</taxon>
        <taxon>Gammaproteobacteria</taxon>
        <taxon>Vibrionales</taxon>
        <taxon>Vibrionaceae</taxon>
        <taxon>Vibrio</taxon>
    </lineage>
</organism>
<keyword evidence="1" id="KW-0449">Lipoprotein</keyword>
<reference evidence="2" key="1">
    <citation type="journal article" date="2019" name="Int. J. Syst. Evol. Microbiol.">
        <title>The Global Catalogue of Microorganisms (GCM) 10K type strain sequencing project: providing services to taxonomists for standard genome sequencing and annotation.</title>
        <authorList>
            <consortium name="The Broad Institute Genomics Platform"/>
            <consortium name="The Broad Institute Genome Sequencing Center for Infectious Disease"/>
            <person name="Wu L."/>
            <person name="Ma J."/>
        </authorList>
    </citation>
    <scope>NUCLEOTIDE SEQUENCE [LARGE SCALE GENOMIC DNA]</scope>
    <source>
        <strain evidence="2">NBRC 108723</strain>
    </source>
</reference>
<evidence type="ECO:0000313" key="1">
    <source>
        <dbReference type="EMBL" id="GLT18074.1"/>
    </source>
</evidence>
<gene>
    <name evidence="1" type="ORF">GCM10007938_18520</name>
</gene>
<dbReference type="Proteomes" id="UP001157138">
    <property type="component" value="Unassembled WGS sequence"/>
</dbReference>
<sequence length="203" mass="22792">MSVSTISRVFIVIVFAITLNACSLVARQSTPSINIEPSVIVQLPTPDGLGYQLSASQLVTINWIVEGEEKSEQLPVQLQVTNTQVVVAGFSSWGTRILSLNYNGEQIKTEVLANIDGTLPDPEQVLFNVMITLWPSSAWEPSLNKIKWRLIDDEYSRTILNSSGEKMISIRYENRDKLKGKISFNHLQHPFSISIQTLQYQLN</sequence>
<keyword evidence="2" id="KW-1185">Reference proteome</keyword>
<dbReference type="EMBL" id="BSPW01000034">
    <property type="protein sequence ID" value="GLT18074.1"/>
    <property type="molecule type" value="Genomic_DNA"/>
</dbReference>
<dbReference type="InterPro" id="IPR021675">
    <property type="entry name" value="DUF3261"/>
</dbReference>